<evidence type="ECO:0000313" key="2">
    <source>
        <dbReference type="Proteomes" id="UP000759131"/>
    </source>
</evidence>
<protein>
    <submittedName>
        <fullName evidence="1">Uncharacterized protein</fullName>
    </submittedName>
</protein>
<accession>A0A7R9KNX2</accession>
<dbReference type="EMBL" id="OC857776">
    <property type="protein sequence ID" value="CAD7625625.1"/>
    <property type="molecule type" value="Genomic_DNA"/>
</dbReference>
<gene>
    <name evidence="1" type="ORF">OSB1V03_LOCUS6058</name>
</gene>
<dbReference type="EMBL" id="CAJPIZ010003201">
    <property type="protein sequence ID" value="CAG2106055.1"/>
    <property type="molecule type" value="Genomic_DNA"/>
</dbReference>
<keyword evidence="2" id="KW-1185">Reference proteome</keyword>
<name>A0A7R9KNX2_9ACAR</name>
<organism evidence="1">
    <name type="scientific">Medioppia subpectinata</name>
    <dbReference type="NCBI Taxonomy" id="1979941"/>
    <lineage>
        <taxon>Eukaryota</taxon>
        <taxon>Metazoa</taxon>
        <taxon>Ecdysozoa</taxon>
        <taxon>Arthropoda</taxon>
        <taxon>Chelicerata</taxon>
        <taxon>Arachnida</taxon>
        <taxon>Acari</taxon>
        <taxon>Acariformes</taxon>
        <taxon>Sarcoptiformes</taxon>
        <taxon>Oribatida</taxon>
        <taxon>Brachypylina</taxon>
        <taxon>Oppioidea</taxon>
        <taxon>Oppiidae</taxon>
        <taxon>Medioppia</taxon>
    </lineage>
</organism>
<dbReference type="Proteomes" id="UP000759131">
    <property type="component" value="Unassembled WGS sequence"/>
</dbReference>
<reference evidence="1" key="1">
    <citation type="submission" date="2020-11" db="EMBL/GenBank/DDBJ databases">
        <authorList>
            <person name="Tran Van P."/>
        </authorList>
    </citation>
    <scope>NUCLEOTIDE SEQUENCE</scope>
</reference>
<sequence>MQHARPYIADVGIGHLDHTLDRRIAVDLSYPHIIDVITFTSPTPTLIHFISLFKPGHWIHTIEHLAAAQESEYLQILSTKAYYISLIKSKNSFI</sequence>
<dbReference type="AlphaFoldDB" id="A0A7R9KNX2"/>
<dbReference type="OrthoDB" id="6528915at2759"/>
<evidence type="ECO:0000313" key="1">
    <source>
        <dbReference type="EMBL" id="CAD7625625.1"/>
    </source>
</evidence>
<proteinExistence type="predicted"/>